<keyword evidence="6 10" id="KW-0326">Glycosidase</keyword>
<dbReference type="Pfam" id="PF00150">
    <property type="entry name" value="Cellulase"/>
    <property type="match status" value="1"/>
</dbReference>
<dbReference type="PANTHER" id="PTHR31297">
    <property type="entry name" value="GLUCAN ENDO-1,6-BETA-GLUCOSIDASE B"/>
    <property type="match status" value="1"/>
</dbReference>
<dbReference type="GO" id="GO:0005576">
    <property type="term" value="C:extracellular region"/>
    <property type="evidence" value="ECO:0007669"/>
    <property type="project" value="UniProtKB-SubCell"/>
</dbReference>
<evidence type="ECO:0000256" key="10">
    <source>
        <dbReference type="RuleBase" id="RU361153"/>
    </source>
</evidence>
<keyword evidence="14" id="KW-1185">Reference proteome</keyword>
<evidence type="ECO:0000256" key="4">
    <source>
        <dbReference type="ARBA" id="ARBA00022729"/>
    </source>
</evidence>
<organism evidence="13 14">
    <name type="scientific">Mycoemilia scoparia</name>
    <dbReference type="NCBI Taxonomy" id="417184"/>
    <lineage>
        <taxon>Eukaryota</taxon>
        <taxon>Fungi</taxon>
        <taxon>Fungi incertae sedis</taxon>
        <taxon>Zoopagomycota</taxon>
        <taxon>Kickxellomycotina</taxon>
        <taxon>Kickxellomycetes</taxon>
        <taxon>Kickxellales</taxon>
        <taxon>Kickxellaceae</taxon>
        <taxon>Mycoemilia</taxon>
    </lineage>
</organism>
<feature type="chain" id="PRO_5040961838" description="glucan 1,3-beta-glucosidase" evidence="11">
    <location>
        <begin position="28"/>
        <end position="444"/>
    </location>
</feature>
<dbReference type="InterPro" id="IPR001547">
    <property type="entry name" value="Glyco_hydro_5"/>
</dbReference>
<evidence type="ECO:0000313" key="14">
    <source>
        <dbReference type="Proteomes" id="UP001150538"/>
    </source>
</evidence>
<keyword evidence="7" id="KW-0961">Cell wall biogenesis/degradation</keyword>
<dbReference type="GO" id="GO:0009986">
    <property type="term" value="C:cell surface"/>
    <property type="evidence" value="ECO:0007669"/>
    <property type="project" value="TreeGrafter"/>
</dbReference>
<keyword evidence="3" id="KW-0964">Secreted</keyword>
<feature type="domain" description="Glycoside hydrolase family 5" evidence="12">
    <location>
        <begin position="104"/>
        <end position="327"/>
    </location>
</feature>
<evidence type="ECO:0000256" key="1">
    <source>
        <dbReference type="ARBA" id="ARBA00004613"/>
    </source>
</evidence>
<dbReference type="GO" id="GO:0009251">
    <property type="term" value="P:glucan catabolic process"/>
    <property type="evidence" value="ECO:0007669"/>
    <property type="project" value="TreeGrafter"/>
</dbReference>
<evidence type="ECO:0000259" key="12">
    <source>
        <dbReference type="Pfam" id="PF00150"/>
    </source>
</evidence>
<accession>A0A9W8A4F7</accession>
<dbReference type="AlphaFoldDB" id="A0A9W8A4F7"/>
<name>A0A9W8A4F7_9FUNG</name>
<dbReference type="SUPFAM" id="SSF51445">
    <property type="entry name" value="(Trans)glycosidases"/>
    <property type="match status" value="1"/>
</dbReference>
<dbReference type="OrthoDB" id="62120at2759"/>
<comment type="catalytic activity">
    <reaction evidence="8">
        <text>Successive hydrolysis of beta-D-glucose units from the non-reducing ends of (1-&gt;3)-beta-D-glucans, releasing alpha-glucose.</text>
        <dbReference type="EC" id="3.2.1.58"/>
    </reaction>
</comment>
<sequence length="444" mass="49356">MRFFNISSNIVLPTLIVLLTSQLSCEARPNVAPKCPSDPKDCGGDQPIRGVNLGGWLVLEKWMTPSLFTQFDKSGGAGDEWTFCEKLGKDEAAKQLIAHYNSWVSEEEIAKLAKAGLTHLRVPVGHWEFVSPIKGEPYVGVGLPFLERLIGWAGKHGLKVIPELHTAPGSQNGFDNSGHQGAGIHWTDSDENINKSVEAVAGLARFINKPENRPHVEAIGTLNEILISNLDKNRVHDFYNRAYEAVRKVSPDLTVVLDRGFQDFNYWKQHKNSGWKNQIFDTHLYHVFDGGQQNLKFKQHLDLVCNAGSDLAQNAGDVPSMVGEWSLALPGASYNGINDALTDILGQPKGSYNGEDSGIKVGPLNIGLGISTGNDKKEEYTKDDLYRLFAETQLDAYEAGPGWTFWSFKLEDNNEWNFLHALDKGWIPSPVTDRKFTSYCKNKK</sequence>
<evidence type="ECO:0000256" key="2">
    <source>
        <dbReference type="ARBA" id="ARBA00005641"/>
    </source>
</evidence>
<evidence type="ECO:0000256" key="9">
    <source>
        <dbReference type="ARBA" id="ARBA00038929"/>
    </source>
</evidence>
<dbReference type="GO" id="GO:0071555">
    <property type="term" value="P:cell wall organization"/>
    <property type="evidence" value="ECO:0007669"/>
    <property type="project" value="UniProtKB-KW"/>
</dbReference>
<proteinExistence type="inferred from homology"/>
<evidence type="ECO:0000256" key="3">
    <source>
        <dbReference type="ARBA" id="ARBA00022525"/>
    </source>
</evidence>
<keyword evidence="5 10" id="KW-0378">Hydrolase</keyword>
<dbReference type="GO" id="GO:0004338">
    <property type="term" value="F:glucan exo-1,3-beta-glucosidase activity"/>
    <property type="evidence" value="ECO:0007669"/>
    <property type="project" value="UniProtKB-EC"/>
</dbReference>
<dbReference type="PANTHER" id="PTHR31297:SF1">
    <property type="entry name" value="GLUCAN 1,3-BETA-GLUCOSIDASE I_II-RELATED"/>
    <property type="match status" value="1"/>
</dbReference>
<dbReference type="InterPro" id="IPR050386">
    <property type="entry name" value="Glycosyl_hydrolase_5"/>
</dbReference>
<dbReference type="Proteomes" id="UP001150538">
    <property type="component" value="Unassembled WGS sequence"/>
</dbReference>
<evidence type="ECO:0000256" key="7">
    <source>
        <dbReference type="ARBA" id="ARBA00023316"/>
    </source>
</evidence>
<dbReference type="EC" id="3.2.1.58" evidence="9"/>
<feature type="signal peptide" evidence="11">
    <location>
        <begin position="1"/>
        <end position="27"/>
    </location>
</feature>
<evidence type="ECO:0000256" key="5">
    <source>
        <dbReference type="ARBA" id="ARBA00022801"/>
    </source>
</evidence>
<dbReference type="InterPro" id="IPR017853">
    <property type="entry name" value="GH"/>
</dbReference>
<comment type="similarity">
    <text evidence="2 10">Belongs to the glycosyl hydrolase 5 (cellulase A) family.</text>
</comment>
<reference evidence="13" key="1">
    <citation type="submission" date="2022-07" db="EMBL/GenBank/DDBJ databases">
        <title>Phylogenomic reconstructions and comparative analyses of Kickxellomycotina fungi.</title>
        <authorList>
            <person name="Reynolds N.K."/>
            <person name="Stajich J.E."/>
            <person name="Barry K."/>
            <person name="Grigoriev I.V."/>
            <person name="Crous P."/>
            <person name="Smith M.E."/>
        </authorList>
    </citation>
    <scope>NUCLEOTIDE SEQUENCE</scope>
    <source>
        <strain evidence="13">NBRC 100468</strain>
    </source>
</reference>
<comment type="caution">
    <text evidence="13">The sequence shown here is derived from an EMBL/GenBank/DDBJ whole genome shotgun (WGS) entry which is preliminary data.</text>
</comment>
<keyword evidence="4 11" id="KW-0732">Signal</keyword>
<evidence type="ECO:0000256" key="11">
    <source>
        <dbReference type="SAM" id="SignalP"/>
    </source>
</evidence>
<evidence type="ECO:0000256" key="6">
    <source>
        <dbReference type="ARBA" id="ARBA00023295"/>
    </source>
</evidence>
<dbReference type="Gene3D" id="3.20.20.80">
    <property type="entry name" value="Glycosidases"/>
    <property type="match status" value="1"/>
</dbReference>
<evidence type="ECO:0000256" key="8">
    <source>
        <dbReference type="ARBA" id="ARBA00036824"/>
    </source>
</evidence>
<comment type="subcellular location">
    <subcellularLocation>
        <location evidence="1">Secreted</location>
    </subcellularLocation>
</comment>
<evidence type="ECO:0000313" key="13">
    <source>
        <dbReference type="EMBL" id="KAJ1917201.1"/>
    </source>
</evidence>
<dbReference type="EMBL" id="JANBPU010000078">
    <property type="protein sequence ID" value="KAJ1917201.1"/>
    <property type="molecule type" value="Genomic_DNA"/>
</dbReference>
<protein>
    <recommendedName>
        <fullName evidence="9">glucan 1,3-beta-glucosidase</fullName>
        <ecNumber evidence="9">3.2.1.58</ecNumber>
    </recommendedName>
</protein>
<gene>
    <name evidence="13" type="ORF">H4219_003331</name>
</gene>